<dbReference type="SMART" id="SM00248">
    <property type="entry name" value="ANK"/>
    <property type="match status" value="4"/>
</dbReference>
<dbReference type="Gene3D" id="1.25.40.20">
    <property type="entry name" value="Ankyrin repeat-containing domain"/>
    <property type="match status" value="1"/>
</dbReference>
<dbReference type="PANTHER" id="PTHR24198:SF165">
    <property type="entry name" value="ANKYRIN REPEAT-CONTAINING PROTEIN-RELATED"/>
    <property type="match status" value="1"/>
</dbReference>
<accession>A0ABD2WKG3</accession>
<keyword evidence="1" id="KW-0677">Repeat</keyword>
<name>A0ABD2WKG3_9HYME</name>
<evidence type="ECO:0000256" key="3">
    <source>
        <dbReference type="PROSITE-ProRule" id="PRU00023"/>
    </source>
</evidence>
<dbReference type="InterPro" id="IPR002110">
    <property type="entry name" value="Ankyrin_rpt"/>
</dbReference>
<sequence length="256" mass="29180">MTDFSFAYSHDWKNADGVTKLKRLREEVNMTNQRDHFLLSLRPIIHCWSGPVPNLRDIFQAEEINWLLAESVNNFIDLKLPVRIGIPLIDFVIRTGYKDEPEVDEDGRLLLHRITAVHYAATQDKHEFIDKLFQSTVRQDPNCRSQESSANSIYSPLQLALAGGHEYVAELLLLNGADPNLTNADESTPLHIICMRRNDDGLANTFFRITDEIDQQVPVNVRDKSGWTPLLLAVANLLPNVVDVLFDRGWCIGYEP</sequence>
<dbReference type="PROSITE" id="PS50297">
    <property type="entry name" value="ANK_REP_REGION"/>
    <property type="match status" value="1"/>
</dbReference>
<dbReference type="Proteomes" id="UP001627154">
    <property type="component" value="Unassembled WGS sequence"/>
</dbReference>
<feature type="repeat" description="ANK" evidence="3">
    <location>
        <begin position="152"/>
        <end position="184"/>
    </location>
</feature>
<dbReference type="Pfam" id="PF12796">
    <property type="entry name" value="Ank_2"/>
    <property type="match status" value="1"/>
</dbReference>
<dbReference type="AlphaFoldDB" id="A0ABD2WKG3"/>
<protein>
    <submittedName>
        <fullName evidence="4">Uncharacterized protein</fullName>
    </submittedName>
</protein>
<reference evidence="4 5" key="1">
    <citation type="journal article" date="2024" name="bioRxiv">
        <title>A reference genome for Trichogramma kaykai: A tiny desert-dwelling parasitoid wasp with competing sex-ratio distorters.</title>
        <authorList>
            <person name="Culotta J."/>
            <person name="Lindsey A.R."/>
        </authorList>
    </citation>
    <scope>NUCLEOTIDE SEQUENCE [LARGE SCALE GENOMIC DNA]</scope>
    <source>
        <strain evidence="4 5">KSX58</strain>
    </source>
</reference>
<dbReference type="EMBL" id="JBJJXI010000100">
    <property type="protein sequence ID" value="KAL3393249.1"/>
    <property type="molecule type" value="Genomic_DNA"/>
</dbReference>
<organism evidence="4 5">
    <name type="scientific">Trichogramma kaykai</name>
    <dbReference type="NCBI Taxonomy" id="54128"/>
    <lineage>
        <taxon>Eukaryota</taxon>
        <taxon>Metazoa</taxon>
        <taxon>Ecdysozoa</taxon>
        <taxon>Arthropoda</taxon>
        <taxon>Hexapoda</taxon>
        <taxon>Insecta</taxon>
        <taxon>Pterygota</taxon>
        <taxon>Neoptera</taxon>
        <taxon>Endopterygota</taxon>
        <taxon>Hymenoptera</taxon>
        <taxon>Apocrita</taxon>
        <taxon>Proctotrupomorpha</taxon>
        <taxon>Chalcidoidea</taxon>
        <taxon>Trichogrammatidae</taxon>
        <taxon>Trichogramma</taxon>
    </lineage>
</organism>
<dbReference type="SUPFAM" id="SSF48403">
    <property type="entry name" value="Ankyrin repeat"/>
    <property type="match status" value="1"/>
</dbReference>
<comment type="caution">
    <text evidence="4">The sequence shown here is derived from an EMBL/GenBank/DDBJ whole genome shotgun (WGS) entry which is preliminary data.</text>
</comment>
<dbReference type="PANTHER" id="PTHR24198">
    <property type="entry name" value="ANKYRIN REPEAT AND PROTEIN KINASE DOMAIN-CONTAINING PROTEIN"/>
    <property type="match status" value="1"/>
</dbReference>
<keyword evidence="2 3" id="KW-0040">ANK repeat</keyword>
<dbReference type="InterPro" id="IPR036770">
    <property type="entry name" value="Ankyrin_rpt-contain_sf"/>
</dbReference>
<evidence type="ECO:0000256" key="2">
    <source>
        <dbReference type="ARBA" id="ARBA00023043"/>
    </source>
</evidence>
<evidence type="ECO:0000256" key="1">
    <source>
        <dbReference type="ARBA" id="ARBA00022737"/>
    </source>
</evidence>
<keyword evidence="5" id="KW-1185">Reference proteome</keyword>
<gene>
    <name evidence="4" type="ORF">TKK_012484</name>
</gene>
<proteinExistence type="predicted"/>
<evidence type="ECO:0000313" key="4">
    <source>
        <dbReference type="EMBL" id="KAL3393249.1"/>
    </source>
</evidence>
<dbReference type="PROSITE" id="PS50088">
    <property type="entry name" value="ANK_REPEAT"/>
    <property type="match status" value="1"/>
</dbReference>
<evidence type="ECO:0000313" key="5">
    <source>
        <dbReference type="Proteomes" id="UP001627154"/>
    </source>
</evidence>